<feature type="region of interest" description="Disordered" evidence="2">
    <location>
        <begin position="551"/>
        <end position="588"/>
    </location>
</feature>
<feature type="region of interest" description="Disordered" evidence="2">
    <location>
        <begin position="1"/>
        <end position="34"/>
    </location>
</feature>
<evidence type="ECO:0000313" key="3">
    <source>
        <dbReference type="EMBL" id="KAI7747691.1"/>
    </source>
</evidence>
<reference evidence="3" key="1">
    <citation type="submission" date="2022-06" db="EMBL/GenBank/DDBJ databases">
        <title>Uncovering the hologenomic basis of an extraordinary plant invasion.</title>
        <authorList>
            <person name="Bieker V.C."/>
            <person name="Martin M.D."/>
            <person name="Gilbert T."/>
            <person name="Hodgins K."/>
            <person name="Battlay P."/>
            <person name="Petersen B."/>
            <person name="Wilson J."/>
        </authorList>
    </citation>
    <scope>NUCLEOTIDE SEQUENCE</scope>
    <source>
        <strain evidence="3">AA19_3_7</strain>
        <tissue evidence="3">Leaf</tissue>
    </source>
</reference>
<dbReference type="PANTHER" id="PTHR33400">
    <property type="entry name" value="ZINC FINGER CCCH DOMAIN-CONTAINING PROTEIN 6-RELATED"/>
    <property type="match status" value="1"/>
</dbReference>
<protein>
    <submittedName>
        <fullName evidence="3">Uncharacterized protein</fullName>
    </submittedName>
</protein>
<proteinExistence type="predicted"/>
<organism evidence="3 4">
    <name type="scientific">Ambrosia artemisiifolia</name>
    <name type="common">Common ragweed</name>
    <dbReference type="NCBI Taxonomy" id="4212"/>
    <lineage>
        <taxon>Eukaryota</taxon>
        <taxon>Viridiplantae</taxon>
        <taxon>Streptophyta</taxon>
        <taxon>Embryophyta</taxon>
        <taxon>Tracheophyta</taxon>
        <taxon>Spermatophyta</taxon>
        <taxon>Magnoliopsida</taxon>
        <taxon>eudicotyledons</taxon>
        <taxon>Gunneridae</taxon>
        <taxon>Pentapetalae</taxon>
        <taxon>asterids</taxon>
        <taxon>campanulids</taxon>
        <taxon>Asterales</taxon>
        <taxon>Asteraceae</taxon>
        <taxon>Asteroideae</taxon>
        <taxon>Heliantheae alliance</taxon>
        <taxon>Heliantheae</taxon>
        <taxon>Ambrosia</taxon>
    </lineage>
</organism>
<evidence type="ECO:0000256" key="1">
    <source>
        <dbReference type="ARBA" id="ARBA00023125"/>
    </source>
</evidence>
<dbReference type="GO" id="GO:0003677">
    <property type="term" value="F:DNA binding"/>
    <property type="evidence" value="ECO:0007669"/>
    <property type="project" value="UniProtKB-KW"/>
</dbReference>
<dbReference type="Proteomes" id="UP001206925">
    <property type="component" value="Unassembled WGS sequence"/>
</dbReference>
<feature type="compositionally biased region" description="Basic and acidic residues" evidence="2">
    <location>
        <begin position="551"/>
        <end position="575"/>
    </location>
</feature>
<evidence type="ECO:0000313" key="4">
    <source>
        <dbReference type="Proteomes" id="UP001206925"/>
    </source>
</evidence>
<name>A0AAD5CSV3_AMBAR</name>
<evidence type="ECO:0000256" key="2">
    <source>
        <dbReference type="SAM" id="MobiDB-lite"/>
    </source>
</evidence>
<keyword evidence="4" id="KW-1185">Reference proteome</keyword>
<dbReference type="PANTHER" id="PTHR33400:SF6">
    <property type="entry name" value="HOMEOBOX PROTEIN LUMINIDEPENDENS"/>
    <property type="match status" value="1"/>
</dbReference>
<dbReference type="EMBL" id="JAMZMK010006707">
    <property type="protein sequence ID" value="KAI7747691.1"/>
    <property type="molecule type" value="Genomic_DNA"/>
</dbReference>
<dbReference type="GO" id="GO:0010228">
    <property type="term" value="P:vegetative to reproductive phase transition of meristem"/>
    <property type="evidence" value="ECO:0007669"/>
    <property type="project" value="TreeGrafter"/>
</dbReference>
<accession>A0AAD5CSV3</accession>
<sequence>MRLLRGVASSHTRERRKVQLVEQPGQKPANRGPQVTRIVSANQGRPLSADDIQKAKMRAQFMRNKYGESYVSPQVKTDVLRAKAHVHPKVEEDTSSSSMTPLAPKPHVQPKVEEHKSPVKLGSGDEAQTVLVHSKEIMDSEEPVWKKCKRLQISWAIPPEMKINKEWSVCSGENSKEIDVQNNRIKREKEVFYTTLEIPPNPKEPWDREMDYDDSLTPEIPTDQLPDDDDNMVAQPAEVAGDQTSNYAASTSTPTENNRNMPGPDLELLAVLLKNPQIVFALTAGQGGSLTNEQMVKLLDAIKANAARGGSINSLVNGLVERKAEERVEVSLPSPTPSSDPVTTGWKPESAKNPFSRQSVMLNGDAYAIPGVYYQETTQQTIAPVTHQRFSSLVPDHGIIPAAVNGLSTANLTQQAMSSAVHQRFSDMVPDQRNIPAAVRASSNAYQLPEYGGSQIQPQRHVVPEPRLSTVQSWAGRENLASNSYSSVEHSTTYNTYGTREFAQPGPSFAGPSWARNGGYRDGAGFESWSPSNSPVKSNEYVEGWEYSDPHGRIYNHRPEMSRMQHDVSRYREQGGRNGGSQWRDRRR</sequence>
<keyword evidence="1" id="KW-0238">DNA-binding</keyword>
<dbReference type="GO" id="GO:0005634">
    <property type="term" value="C:nucleus"/>
    <property type="evidence" value="ECO:0007669"/>
    <property type="project" value="TreeGrafter"/>
</dbReference>
<dbReference type="AlphaFoldDB" id="A0AAD5CSV3"/>
<comment type="caution">
    <text evidence="3">The sequence shown here is derived from an EMBL/GenBank/DDBJ whole genome shotgun (WGS) entry which is preliminary data.</text>
</comment>
<feature type="region of interest" description="Disordered" evidence="2">
    <location>
        <begin position="329"/>
        <end position="352"/>
    </location>
</feature>
<feature type="region of interest" description="Disordered" evidence="2">
    <location>
        <begin position="198"/>
        <end position="229"/>
    </location>
</feature>
<gene>
    <name evidence="3" type="ORF">M8C21_029029</name>
</gene>
<feature type="region of interest" description="Disordered" evidence="2">
    <location>
        <begin position="86"/>
        <end position="110"/>
    </location>
</feature>
<feature type="compositionally biased region" description="Low complexity" evidence="2">
    <location>
        <begin position="331"/>
        <end position="344"/>
    </location>
</feature>